<dbReference type="GO" id="GO:0018169">
    <property type="term" value="F:ribosomal S6-glutamic acid ligase activity"/>
    <property type="evidence" value="ECO:0007669"/>
    <property type="project" value="TreeGrafter"/>
</dbReference>
<dbReference type="GO" id="GO:0005737">
    <property type="term" value="C:cytoplasm"/>
    <property type="evidence" value="ECO:0007669"/>
    <property type="project" value="TreeGrafter"/>
</dbReference>
<dbReference type="RefSeq" id="WP_128357890.1">
    <property type="nucleotide sequence ID" value="NZ_CP053840.1"/>
</dbReference>
<dbReference type="KEGG" id="avp:AVENP_2010"/>
<keyword evidence="2" id="KW-1185">Reference proteome</keyword>
<dbReference type="EMBL" id="CP053840">
    <property type="protein sequence ID" value="QKF67551.1"/>
    <property type="molecule type" value="Genomic_DNA"/>
</dbReference>
<accession>A0AAE7BAG6</accession>
<dbReference type="PANTHER" id="PTHR21621">
    <property type="entry name" value="RIBOSOMAL PROTEIN S6 MODIFICATION PROTEIN"/>
    <property type="match status" value="1"/>
</dbReference>
<evidence type="ECO:0000313" key="1">
    <source>
        <dbReference type="EMBL" id="QKF67551.1"/>
    </source>
</evidence>
<dbReference type="GO" id="GO:0009432">
    <property type="term" value="P:SOS response"/>
    <property type="evidence" value="ECO:0007669"/>
    <property type="project" value="TreeGrafter"/>
</dbReference>
<protein>
    <submittedName>
        <fullName evidence="1">ATP-grasp ribosomal peptide maturase, MvdC family</fullName>
    </submittedName>
</protein>
<dbReference type="AlphaFoldDB" id="A0AAE7BAG6"/>
<dbReference type="Proteomes" id="UP000503482">
    <property type="component" value="Chromosome"/>
</dbReference>
<dbReference type="SUPFAM" id="SSF56059">
    <property type="entry name" value="Glutathione synthetase ATP-binding domain-like"/>
    <property type="match status" value="1"/>
</dbReference>
<dbReference type="Gene3D" id="3.30.470.20">
    <property type="entry name" value="ATP-grasp fold, B domain"/>
    <property type="match status" value="1"/>
</dbReference>
<evidence type="ECO:0000313" key="2">
    <source>
        <dbReference type="Proteomes" id="UP000503482"/>
    </source>
</evidence>
<name>A0AAE7BAG6_9BACT</name>
<sequence length="310" mass="36761">MNKIDILIISTKFDFSTDYVCVELNKRNENYLRLNRDEFSKYKIIFDLDIGELKIIINEENYYIDSSLKSVYFRAPTYFRETYLKQFSTEEQLYNSQWMAFIRNLSYFEDAIWVNNPNYIYKAENKLLQLKYAKEIGFLIPSTVITNDNNFTFIGKKAVKSLDTAIFTINKQEAFFYTNILNNDEYNDFDKSLCPIVIQENLNPKIDYRVTVVGNNIYSTKIIKNNCGIYGDWRKEKEDINYISTHLPIEIENFCFQLLKKFNLNFGGIDLILFNDNFYFIEINPTGEWAWLVDKANQKIYEGICDVLVN</sequence>
<reference evidence="1 2" key="1">
    <citation type="submission" date="2020-05" db="EMBL/GenBank/DDBJ databases">
        <title>Complete genome sequencing of Campylobacter and Arcobacter type strains.</title>
        <authorList>
            <person name="Miller W.G."/>
            <person name="Yee E."/>
        </authorList>
    </citation>
    <scope>NUCLEOTIDE SEQUENCE [LARGE SCALE GENOMIC DNA]</scope>
    <source>
        <strain evidence="1 2">LMG 26156</strain>
    </source>
</reference>
<dbReference type="PANTHER" id="PTHR21621:SF0">
    <property type="entry name" value="BETA-CITRYLGLUTAMATE SYNTHASE B-RELATED"/>
    <property type="match status" value="1"/>
</dbReference>
<proteinExistence type="predicted"/>
<gene>
    <name evidence="1" type="ORF">AVENP_2010</name>
</gene>
<organism evidence="1 2">
    <name type="scientific">Arcobacter venerupis</name>
    <dbReference type="NCBI Taxonomy" id="1054033"/>
    <lineage>
        <taxon>Bacteria</taxon>
        <taxon>Pseudomonadati</taxon>
        <taxon>Campylobacterota</taxon>
        <taxon>Epsilonproteobacteria</taxon>
        <taxon>Campylobacterales</taxon>
        <taxon>Arcobacteraceae</taxon>
        <taxon>Arcobacter</taxon>
    </lineage>
</organism>